<dbReference type="OrthoDB" id="3939858at2759"/>
<feature type="compositionally biased region" description="Low complexity" evidence="1">
    <location>
        <begin position="721"/>
        <end position="734"/>
    </location>
</feature>
<evidence type="ECO:0008006" key="5">
    <source>
        <dbReference type="Google" id="ProtNLM"/>
    </source>
</evidence>
<feature type="region of interest" description="Disordered" evidence="1">
    <location>
        <begin position="362"/>
        <end position="387"/>
    </location>
</feature>
<dbReference type="RefSeq" id="XP_044654353.1">
    <property type="nucleotide sequence ID" value="XM_044798418.1"/>
</dbReference>
<feature type="compositionally biased region" description="Low complexity" evidence="1">
    <location>
        <begin position="768"/>
        <end position="787"/>
    </location>
</feature>
<dbReference type="Proteomes" id="UP000825890">
    <property type="component" value="Unassembled WGS sequence"/>
</dbReference>
<sequence length="1075" mass="108184">MRSSAIVAIGLSLIHASDARVANTPAGPQQRDAEPSSTNIVRQIFNRLFKKAAAATCYQDNYFNFLNDPEFGPSFCQQYITYSNTTVTVTRTPVSTYIDTFSTQSFTQRRITTVPAATVTVTAAPELSKRDASPAPARGLSDAQVADALVAFRRMANANNASDVTISASFASACACHNFPGPTVTTTYTAPPRVLTLSAYEQETTTIVSTATAGTVTTTVRAGSSSASDGSAVPSPSSQTSPNAPAPTTPGFQCPEDDNSVVSQLIGYEKFDYLVKCDTDITDPDFYGVLSFNTYSECAAACSTANQRFDEPVCKGFSFYDARSNQGYNCFLKGAANTTVPAIGVDSGILQRILVGITPDTPAGTNTESAPFSSESTTLDPEDASSSMSEIFSDSSTSISVVTPQVPISGLLVNAPGETVYSTYISDGSTYSSGTVFSTYFTSDGVWYFSYYTAYTQSWASATTVFAASSTSSTINNITSSGTIESAGAGGQSIVTTTTNTTQYYPEGYNTTSVIVTSTYASNGTEISAVTTTLYYTFATGSAGSVGGGGSGGISSNSAGVITSASPWSTIRSSQVVISGGGGGVGGGSGTEDSGVVQTPAPSVVTNAGNTYYSSGFVASGAEGGTAGASSTAASGVVSSDVTSSPLAPSVISNAGNTYYSSGFVASGAEGGTAGASSTAASGVVQSNVTTSSPGFTPISATSGETGIGGASSTEASGAFPSSSVPLSPVSSTSGQTGFFDASSTAASGFVPSSDLPPTPVSSTNDVASTAYASSTEASGSSPFSNTRDNRSNTRRSSTRFPTTLGVSSLSSADQYESQTEGGSSISTSAPNVFTESIPVETGSVPFSAPSGPRSRTSSLVANSTAPFVTSPSTDTPPAVTNSESVTSSSGGVPFTNSLGSRSGTRSRGSGTSTGVPYTNSLVSSSATRLSGTASSVPIGTGPSSSPATAPNGTPPASQTAPSSSGSVPFSAPSGPRSGTRSRTSSRTAPTGTTAPGTGSASSTAPVTFPPFPTTSSNTCVTQILGTTTIFTTVTEYGCYANCPPSGFQGYGDRPQSFGPPAQATGRGGYYGRPA</sequence>
<feature type="region of interest" description="Disordered" evidence="1">
    <location>
        <begin position="220"/>
        <end position="254"/>
    </location>
</feature>
<feature type="compositionally biased region" description="Polar residues" evidence="1">
    <location>
        <begin position="801"/>
        <end position="831"/>
    </location>
</feature>
<feature type="region of interest" description="Disordered" evidence="1">
    <location>
        <begin position="1052"/>
        <end position="1075"/>
    </location>
</feature>
<organism evidence="3 4">
    <name type="scientific">Cercospora kikuchii</name>
    <dbReference type="NCBI Taxonomy" id="84275"/>
    <lineage>
        <taxon>Eukaryota</taxon>
        <taxon>Fungi</taxon>
        <taxon>Dikarya</taxon>
        <taxon>Ascomycota</taxon>
        <taxon>Pezizomycotina</taxon>
        <taxon>Dothideomycetes</taxon>
        <taxon>Dothideomycetidae</taxon>
        <taxon>Mycosphaerellales</taxon>
        <taxon>Mycosphaerellaceae</taxon>
        <taxon>Cercospora</taxon>
    </lineage>
</organism>
<protein>
    <recommendedName>
        <fullName evidence="5">Apple domain-containing protein</fullName>
    </recommendedName>
</protein>
<feature type="signal peptide" evidence="2">
    <location>
        <begin position="1"/>
        <end position="19"/>
    </location>
</feature>
<feature type="compositionally biased region" description="Polar residues" evidence="1">
    <location>
        <begin position="916"/>
        <end position="952"/>
    </location>
</feature>
<feature type="compositionally biased region" description="Polar residues" evidence="1">
    <location>
        <begin position="866"/>
        <end position="899"/>
    </location>
</feature>
<feature type="compositionally biased region" description="Polar residues" evidence="1">
    <location>
        <begin position="687"/>
        <end position="716"/>
    </location>
</feature>
<dbReference type="EMBL" id="BOLY01000002">
    <property type="protein sequence ID" value="GIZ39866.1"/>
    <property type="molecule type" value="Genomic_DNA"/>
</dbReference>
<feature type="compositionally biased region" description="Gly residues" evidence="1">
    <location>
        <begin position="1066"/>
        <end position="1075"/>
    </location>
</feature>
<feature type="compositionally biased region" description="Low complexity" evidence="1">
    <location>
        <begin position="220"/>
        <end position="238"/>
    </location>
</feature>
<dbReference type="AlphaFoldDB" id="A0A9P3CBS7"/>
<accession>A0A9P3CBS7</accession>
<proteinExistence type="predicted"/>
<feature type="compositionally biased region" description="Low complexity" evidence="1">
    <location>
        <begin position="955"/>
        <end position="1007"/>
    </location>
</feature>
<feature type="region of interest" description="Disordered" evidence="1">
    <location>
        <begin position="750"/>
        <end position="831"/>
    </location>
</feature>
<evidence type="ECO:0000256" key="1">
    <source>
        <dbReference type="SAM" id="MobiDB-lite"/>
    </source>
</evidence>
<reference evidence="3 4" key="1">
    <citation type="submission" date="2021-01" db="EMBL/GenBank/DDBJ databases">
        <title>Cercospora kikuchii MAFF 305040 whole genome shotgun sequence.</title>
        <authorList>
            <person name="Kashiwa T."/>
            <person name="Suzuki T."/>
        </authorList>
    </citation>
    <scope>NUCLEOTIDE SEQUENCE [LARGE SCALE GENOMIC DNA]</scope>
    <source>
        <strain evidence="3 4">MAFF 305040</strain>
    </source>
</reference>
<feature type="region of interest" description="Disordered" evidence="1">
    <location>
        <begin position="687"/>
        <end position="736"/>
    </location>
</feature>
<feature type="compositionally biased region" description="Low complexity" evidence="1">
    <location>
        <begin position="900"/>
        <end position="915"/>
    </location>
</feature>
<comment type="caution">
    <text evidence="3">The sequence shown here is derived from an EMBL/GenBank/DDBJ whole genome shotgun (WGS) entry which is preliminary data.</text>
</comment>
<dbReference type="GeneID" id="68288808"/>
<evidence type="ECO:0000313" key="3">
    <source>
        <dbReference type="EMBL" id="GIZ39866.1"/>
    </source>
</evidence>
<evidence type="ECO:0000256" key="2">
    <source>
        <dbReference type="SAM" id="SignalP"/>
    </source>
</evidence>
<evidence type="ECO:0000313" key="4">
    <source>
        <dbReference type="Proteomes" id="UP000825890"/>
    </source>
</evidence>
<feature type="region of interest" description="Disordered" evidence="1">
    <location>
        <begin position="866"/>
        <end position="1018"/>
    </location>
</feature>
<feature type="compositionally biased region" description="Polar residues" evidence="1">
    <location>
        <begin position="363"/>
        <end position="379"/>
    </location>
</feature>
<keyword evidence="4" id="KW-1185">Reference proteome</keyword>
<feature type="chain" id="PRO_5040177479" description="Apple domain-containing protein" evidence="2">
    <location>
        <begin position="20"/>
        <end position="1075"/>
    </location>
</feature>
<keyword evidence="2" id="KW-0732">Signal</keyword>
<gene>
    <name evidence="3" type="ORF">CKM354_000323300</name>
</gene>
<name>A0A9P3CBS7_9PEZI</name>